<dbReference type="Proteomes" id="UP000000600">
    <property type="component" value="Unassembled WGS sequence"/>
</dbReference>
<keyword evidence="1" id="KW-0175">Coiled coil</keyword>
<accession>A0D2I9</accession>
<evidence type="ECO:0000313" key="3">
    <source>
        <dbReference type="Proteomes" id="UP000000600"/>
    </source>
</evidence>
<dbReference type="RefSeq" id="XP_001444653.1">
    <property type="nucleotide sequence ID" value="XM_001444616.1"/>
</dbReference>
<dbReference type="HOGENOM" id="CLU_1263684_0_0_1"/>
<name>A0D2I9_PARTE</name>
<dbReference type="GeneID" id="5030437"/>
<evidence type="ECO:0000313" key="2">
    <source>
        <dbReference type="EMBL" id="CAK77256.1"/>
    </source>
</evidence>
<sequence>MEYQLELANKTIEELKQKLLAAEQQIVSQETDKISKIELQEKQIERMSDEIAQLYRKLESQEHELRIKSKDDQDYKCGAYIERLEQQLREAYYQIDDQNEYMKQMEQRIDPLNLENINLIKQNKTLQQELDYYKRSVQSQINKLKAEYEMKIIEQQDKLIQMTRTPNKENIAISQNTSFIDYGKESRASRQSTQDQLFELQSELNKNIKLLNSKLKQYK</sequence>
<gene>
    <name evidence="2" type="ORF">GSPATT00012764001</name>
</gene>
<feature type="coiled-coil region" evidence="1">
    <location>
        <begin position="5"/>
        <end position="101"/>
    </location>
</feature>
<proteinExistence type="predicted"/>
<keyword evidence="3" id="KW-1185">Reference proteome</keyword>
<dbReference type="OMA" id="QIERMSD"/>
<organism evidence="2 3">
    <name type="scientific">Paramecium tetraurelia</name>
    <dbReference type="NCBI Taxonomy" id="5888"/>
    <lineage>
        <taxon>Eukaryota</taxon>
        <taxon>Sar</taxon>
        <taxon>Alveolata</taxon>
        <taxon>Ciliophora</taxon>
        <taxon>Intramacronucleata</taxon>
        <taxon>Oligohymenophorea</taxon>
        <taxon>Peniculida</taxon>
        <taxon>Parameciidae</taxon>
        <taxon>Paramecium</taxon>
    </lineage>
</organism>
<dbReference type="OrthoDB" id="300438at2759"/>
<protein>
    <submittedName>
        <fullName evidence="2">Uncharacterized protein</fullName>
    </submittedName>
</protein>
<dbReference type="InParanoid" id="A0D2I9"/>
<dbReference type="EMBL" id="CT868263">
    <property type="protein sequence ID" value="CAK77256.1"/>
    <property type="molecule type" value="Genomic_DNA"/>
</dbReference>
<reference evidence="2 3" key="1">
    <citation type="journal article" date="2006" name="Nature">
        <title>Global trends of whole-genome duplications revealed by the ciliate Paramecium tetraurelia.</title>
        <authorList>
            <consortium name="Genoscope"/>
            <person name="Aury J.-M."/>
            <person name="Jaillon O."/>
            <person name="Duret L."/>
            <person name="Noel B."/>
            <person name="Jubin C."/>
            <person name="Porcel B.M."/>
            <person name="Segurens B."/>
            <person name="Daubin V."/>
            <person name="Anthouard V."/>
            <person name="Aiach N."/>
            <person name="Arnaiz O."/>
            <person name="Billaut A."/>
            <person name="Beisson J."/>
            <person name="Blanc I."/>
            <person name="Bouhouche K."/>
            <person name="Camara F."/>
            <person name="Duharcourt S."/>
            <person name="Guigo R."/>
            <person name="Gogendeau D."/>
            <person name="Katinka M."/>
            <person name="Keller A.-M."/>
            <person name="Kissmehl R."/>
            <person name="Klotz C."/>
            <person name="Koll F."/>
            <person name="Le Moue A."/>
            <person name="Lepere C."/>
            <person name="Malinsky S."/>
            <person name="Nowacki M."/>
            <person name="Nowak J.K."/>
            <person name="Plattner H."/>
            <person name="Poulain J."/>
            <person name="Ruiz F."/>
            <person name="Serrano V."/>
            <person name="Zagulski M."/>
            <person name="Dessen P."/>
            <person name="Betermier M."/>
            <person name="Weissenbach J."/>
            <person name="Scarpelli C."/>
            <person name="Schachter V."/>
            <person name="Sperling L."/>
            <person name="Meyer E."/>
            <person name="Cohen J."/>
            <person name="Wincker P."/>
        </authorList>
    </citation>
    <scope>NUCLEOTIDE SEQUENCE [LARGE SCALE GENOMIC DNA]</scope>
    <source>
        <strain evidence="2 3">Stock d4-2</strain>
    </source>
</reference>
<dbReference type="KEGG" id="ptm:GSPATT00012764001"/>
<dbReference type="AlphaFoldDB" id="A0D2I9"/>
<evidence type="ECO:0000256" key="1">
    <source>
        <dbReference type="SAM" id="Coils"/>
    </source>
</evidence>